<dbReference type="GO" id="GO:0006303">
    <property type="term" value="P:double-strand break repair via nonhomologous end joining"/>
    <property type="evidence" value="ECO:0007669"/>
    <property type="project" value="TreeGrafter"/>
</dbReference>
<feature type="compositionally biased region" description="Basic residues" evidence="2">
    <location>
        <begin position="271"/>
        <end position="288"/>
    </location>
</feature>
<feature type="compositionally biased region" description="Acidic residues" evidence="2">
    <location>
        <begin position="528"/>
        <end position="553"/>
    </location>
</feature>
<evidence type="ECO:0000256" key="1">
    <source>
        <dbReference type="PIRSR" id="PIRSR622312-50"/>
    </source>
</evidence>
<feature type="region of interest" description="Disordered" evidence="2">
    <location>
        <begin position="101"/>
        <end position="170"/>
    </location>
</feature>
<gene>
    <name evidence="4" type="ORF">N0F65_002199</name>
</gene>
<evidence type="ECO:0000313" key="4">
    <source>
        <dbReference type="EMBL" id="DAZ94547.1"/>
    </source>
</evidence>
<dbReference type="GO" id="GO:0006284">
    <property type="term" value="P:base-excision repair"/>
    <property type="evidence" value="ECO:0007669"/>
    <property type="project" value="TreeGrafter"/>
</dbReference>
<feature type="compositionally biased region" description="Basic residues" evidence="2">
    <location>
        <begin position="147"/>
        <end position="156"/>
    </location>
</feature>
<comment type="caution">
    <text evidence="4">The sequence shown here is derived from an EMBL/GenBank/DDBJ whole genome shotgun (WGS) entry which is preliminary data.</text>
</comment>
<feature type="domain" description="Crossover junction endonuclease MUS81-like HHH" evidence="3">
    <location>
        <begin position="171"/>
        <end position="239"/>
    </location>
</feature>
<feature type="compositionally biased region" description="Acidic residues" evidence="2">
    <location>
        <begin position="426"/>
        <end position="444"/>
    </location>
</feature>
<dbReference type="GO" id="GO:0003887">
    <property type="term" value="F:DNA-directed DNA polymerase activity"/>
    <property type="evidence" value="ECO:0007669"/>
    <property type="project" value="InterPro"/>
</dbReference>
<feature type="compositionally biased region" description="Basic and acidic residues" evidence="2">
    <location>
        <begin position="157"/>
        <end position="170"/>
    </location>
</feature>
<dbReference type="PANTHER" id="PTHR11276:SF42">
    <property type="entry name" value="DNA POLYMERASE BETA"/>
    <property type="match status" value="1"/>
</dbReference>
<feature type="non-terminal residue" evidence="4">
    <location>
        <position position="1"/>
    </location>
</feature>
<feature type="region of interest" description="Disordered" evidence="2">
    <location>
        <begin position="377"/>
        <end position="559"/>
    </location>
</feature>
<feature type="compositionally biased region" description="Low complexity" evidence="2">
    <location>
        <begin position="302"/>
        <end position="320"/>
    </location>
</feature>
<proteinExistence type="predicted"/>
<dbReference type="SUPFAM" id="SSF47802">
    <property type="entry name" value="DNA polymerase beta, N-terminal domain-like"/>
    <property type="match status" value="2"/>
</dbReference>
<feature type="region of interest" description="Disordered" evidence="2">
    <location>
        <begin position="264"/>
        <end position="354"/>
    </location>
</feature>
<dbReference type="EMBL" id="DAKRPA010000245">
    <property type="protein sequence ID" value="DAZ94547.1"/>
    <property type="molecule type" value="Genomic_DNA"/>
</dbReference>
<name>A0AAV2YIZ0_9STRA</name>
<feature type="region of interest" description="Disordered" evidence="2">
    <location>
        <begin position="1"/>
        <end position="21"/>
    </location>
</feature>
<keyword evidence="5" id="KW-1185">Reference proteome</keyword>
<dbReference type="AlphaFoldDB" id="A0AAV2YIZ0"/>
<feature type="active site" description="Nucleophile; Schiff-base intermediate with DNA; for 5'-dRP lyase activity" evidence="1">
    <location>
        <position position="231"/>
    </location>
</feature>
<organism evidence="4 5">
    <name type="scientific">Lagenidium giganteum</name>
    <dbReference type="NCBI Taxonomy" id="4803"/>
    <lineage>
        <taxon>Eukaryota</taxon>
        <taxon>Sar</taxon>
        <taxon>Stramenopiles</taxon>
        <taxon>Oomycota</taxon>
        <taxon>Peronosporomycetes</taxon>
        <taxon>Pythiales</taxon>
        <taxon>Pythiaceae</taxon>
    </lineage>
</organism>
<dbReference type="GO" id="GO:0003677">
    <property type="term" value="F:DNA binding"/>
    <property type="evidence" value="ECO:0007669"/>
    <property type="project" value="InterPro"/>
</dbReference>
<protein>
    <recommendedName>
        <fullName evidence="3">Crossover junction endonuclease MUS81-like HHH domain-containing protein</fullName>
    </recommendedName>
</protein>
<feature type="domain" description="Crossover junction endonuclease MUS81-like HHH" evidence="3">
    <location>
        <begin position="378"/>
        <end position="419"/>
    </location>
</feature>
<sequence>ATAVSGRGAGHCHGHRRTHTHRRTMNWKQVQAFVADFLRKCEETGIQLPEVLCADDSLRFLVVLTCDPLQSVIAAAEILKQECKHEMGRVQMETALQKMRAKFGHSAKPAADVTESRASTTPKRKRSASSADASRSSSGDVMSISPRQRHSSRKRAKAQDDVLARPAKRPENQELVKNFVELGQYELNTGHSQRGVARLRAAKELRDAPMVITSGAQAKLINRVGNSTAAKVDELLQGGLDKALSEYKNESTVEDALDEMKQLFPIVPPPVKKKQTKTPPRKAQKKPPSKSPTPRMMLSPPSTSQQQQQSNKRVAQQQQSPATPGKPPLASKVKARAASIKATHPAKVAANQPLADKLIDVGTNDLHQGRIQQGISRLKAAKEIRNVDTPITSASEARQVPGVGPSSASKVAQVLKQRKETTVGDAAEESENESEDEEEEMVKDEDDKPDAGKDEGASDDVEEDDSDGEDVKTPAAHANSRIIIRDNDDDDEEEDEEHEEEDAEEEQENEGDGEGDEGDEGEHNRDSNDDEEEVDDPANGDDEAFVDEMEESEFDIHEL</sequence>
<feature type="compositionally biased region" description="Acidic residues" evidence="2">
    <location>
        <begin position="457"/>
        <end position="468"/>
    </location>
</feature>
<accession>A0AAV2YIZ0</accession>
<dbReference type="InterPro" id="IPR027421">
    <property type="entry name" value="DNA_pol_lamdba_lyase_dom_sf"/>
</dbReference>
<dbReference type="GO" id="GO:0005634">
    <property type="term" value="C:nucleus"/>
    <property type="evidence" value="ECO:0007669"/>
    <property type="project" value="TreeGrafter"/>
</dbReference>
<dbReference type="InterPro" id="IPR022312">
    <property type="entry name" value="DNA_pol_X"/>
</dbReference>
<feature type="compositionally biased region" description="Low complexity" evidence="2">
    <location>
        <begin position="128"/>
        <end position="138"/>
    </location>
</feature>
<dbReference type="PANTHER" id="PTHR11276">
    <property type="entry name" value="DNA POLYMERASE TYPE-X FAMILY MEMBER"/>
    <property type="match status" value="1"/>
</dbReference>
<dbReference type="Pfam" id="PF14716">
    <property type="entry name" value="HHH_8"/>
    <property type="match status" value="2"/>
</dbReference>
<reference evidence="4" key="1">
    <citation type="submission" date="2022-11" db="EMBL/GenBank/DDBJ databases">
        <authorList>
            <person name="Morgan W.R."/>
            <person name="Tartar A."/>
        </authorList>
    </citation>
    <scope>NUCLEOTIDE SEQUENCE</scope>
    <source>
        <strain evidence="4">ARSEF 373</strain>
    </source>
</reference>
<dbReference type="InterPro" id="IPR010996">
    <property type="entry name" value="HHH_MUS81"/>
</dbReference>
<dbReference type="Gene3D" id="1.10.150.110">
    <property type="entry name" value="DNA polymerase beta, N-terminal domain-like"/>
    <property type="match status" value="2"/>
</dbReference>
<dbReference type="Proteomes" id="UP001146120">
    <property type="component" value="Unassembled WGS sequence"/>
</dbReference>
<feature type="compositionally biased region" description="Basic and acidic residues" evidence="2">
    <location>
        <begin position="445"/>
        <end position="456"/>
    </location>
</feature>
<evidence type="ECO:0000256" key="2">
    <source>
        <dbReference type="SAM" id="MobiDB-lite"/>
    </source>
</evidence>
<feature type="compositionally biased region" description="Basic residues" evidence="2">
    <location>
        <begin position="10"/>
        <end position="21"/>
    </location>
</feature>
<evidence type="ECO:0000259" key="3">
    <source>
        <dbReference type="Pfam" id="PF14716"/>
    </source>
</evidence>
<feature type="compositionally biased region" description="Acidic residues" evidence="2">
    <location>
        <begin position="487"/>
        <end position="520"/>
    </location>
</feature>
<evidence type="ECO:0000313" key="5">
    <source>
        <dbReference type="Proteomes" id="UP001146120"/>
    </source>
</evidence>
<reference evidence="4" key="2">
    <citation type="journal article" date="2023" name="Microbiol Resour">
        <title>Decontamination and Annotation of the Draft Genome Sequence of the Oomycete Lagenidium giganteum ARSEF 373.</title>
        <authorList>
            <person name="Morgan W.R."/>
            <person name="Tartar A."/>
        </authorList>
    </citation>
    <scope>NUCLEOTIDE SEQUENCE</scope>
    <source>
        <strain evidence="4">ARSEF 373</strain>
    </source>
</reference>